<dbReference type="Proteomes" id="UP001138540">
    <property type="component" value="Unassembled WGS sequence"/>
</dbReference>
<dbReference type="InterPro" id="IPR013042">
    <property type="entry name" value="DUF1592"/>
</dbReference>
<evidence type="ECO:0000256" key="1">
    <source>
        <dbReference type="SAM" id="MobiDB-lite"/>
    </source>
</evidence>
<keyword evidence="9" id="KW-1185">Reference proteome</keyword>
<dbReference type="InterPro" id="IPR013036">
    <property type="entry name" value="DUF1587"/>
</dbReference>
<sequence>MMHVSPAQFRAYLWQGHDSGAIAEGGKGIRHLAVAGMVFVLVLLAYLFPVGGSDAPSPAMLAKAPHPLIGKYCMSCHDSVEKTAGLAFDEMSLANPLKAPELWEATVRRLSSGMMPPAGEPRPSKAEARELIQAITSSLDGAKPSPAPAVLRRLTRSEYDNVIRDLLGLNVDVTTLLPPDPSTKGFDNIGEILTTSPALVQGYLNAGMRISRLAVGDPTMASARRAFPVPQKLDNSRYIAGLPLGTRGGVRLNVLFPVEGDYEVEVRAGPGITLFRKYGGGKMPNVDLTVAGKAFPVDSKGKARVHVRAGEFPVTVALRDVDLEPGVDEIYATFNVKGTIMDVAVNGPFNVKGVGKTAARSKIFSCYPSKPMEERVCARSIVARLAGKAFRRPLAEQSAEMDLLMRYYDQGRRRGNFETGVQQALAYILVDPRFLYRVEQEPAGAAPGSVYPVSPIEFASRLSFFLWSSIPDDALMASAVSGKLTQPAELERQVHRMIADKRADAFVDNFAGQWLNLRQLASAERESKDFDDNLRFAMERETKLLFANVLRGNRPAVELLNANYTFVNERLARHYGIKGVQGDYFRRVSLPPGNPRRGLLGHASVLTVTSVANRTSPVIRGAWVLENILGVPPSPPPPGVETNLDASVKTPQTLRERLAQHRENPACASCHNMMDPIGLTMENFDQTGKWRTHDGPFPINASGTLVDGTALRGSADLNRALLKYSDAFVANLTSKLMTYALGRPVNAHEMPAVREVMRRSKSQGNGLISIIMGVVESKPFLTRTNPARPLGPPSRSTRTEESQAEKKRKAA</sequence>
<feature type="domain" description="DUF1588" evidence="5">
    <location>
        <begin position="596"/>
        <end position="694"/>
    </location>
</feature>
<evidence type="ECO:0000259" key="4">
    <source>
        <dbReference type="Pfam" id="PF07626"/>
    </source>
</evidence>
<dbReference type="Pfam" id="PF07631">
    <property type="entry name" value="PSD4"/>
    <property type="match status" value="1"/>
</dbReference>
<proteinExistence type="predicted"/>
<feature type="domain" description="DUF1587" evidence="4">
    <location>
        <begin position="152"/>
        <end position="215"/>
    </location>
</feature>
<feature type="region of interest" description="Disordered" evidence="1">
    <location>
        <begin position="781"/>
        <end position="811"/>
    </location>
</feature>
<comment type="caution">
    <text evidence="8">The sequence shown here is derived from an EMBL/GenBank/DDBJ whole genome shotgun (WGS) entry which is preliminary data.</text>
</comment>
<evidence type="ECO:0008006" key="10">
    <source>
        <dbReference type="Google" id="ProtNLM"/>
    </source>
</evidence>
<evidence type="ECO:0000259" key="7">
    <source>
        <dbReference type="Pfam" id="PF07637"/>
    </source>
</evidence>
<evidence type="ECO:0000259" key="5">
    <source>
        <dbReference type="Pfam" id="PF07627"/>
    </source>
</evidence>
<dbReference type="InterPro" id="IPR013039">
    <property type="entry name" value="DUF1588"/>
</dbReference>
<keyword evidence="2" id="KW-1133">Transmembrane helix</keyword>
<dbReference type="InterPro" id="IPR013043">
    <property type="entry name" value="DUF1595"/>
</dbReference>
<accession>A0ABR6NIL6</accession>
<reference evidence="8 9" key="1">
    <citation type="submission" date="2020-08" db="EMBL/GenBank/DDBJ databases">
        <title>Exploring microbial biodiversity for novel pathways involved in the catabolism of aromatic compounds derived from lignin.</title>
        <authorList>
            <person name="Elkins J."/>
        </authorList>
    </citation>
    <scope>NUCLEOTIDE SEQUENCE [LARGE SCALE GENOMIC DNA]</scope>
    <source>
        <strain evidence="8 9">B1D3A</strain>
    </source>
</reference>
<keyword evidence="2" id="KW-0472">Membrane</keyword>
<protein>
    <recommendedName>
        <fullName evidence="10">DUF1592 domain-containing protein</fullName>
    </recommendedName>
</protein>
<evidence type="ECO:0000256" key="2">
    <source>
        <dbReference type="SAM" id="Phobius"/>
    </source>
</evidence>
<dbReference type="Pfam" id="PF07626">
    <property type="entry name" value="PSD3"/>
    <property type="match status" value="1"/>
</dbReference>
<feature type="domain" description="DUF1595" evidence="7">
    <location>
        <begin position="377"/>
        <end position="439"/>
    </location>
</feature>
<organism evidence="8 9">
    <name type="scientific">Sphingobium lignivorans</name>
    <dbReference type="NCBI Taxonomy" id="2735886"/>
    <lineage>
        <taxon>Bacteria</taxon>
        <taxon>Pseudomonadati</taxon>
        <taxon>Pseudomonadota</taxon>
        <taxon>Alphaproteobacteria</taxon>
        <taxon>Sphingomonadales</taxon>
        <taxon>Sphingomonadaceae</taxon>
        <taxon>Sphingobium</taxon>
    </lineage>
</organism>
<feature type="transmembrane region" description="Helical" evidence="2">
    <location>
        <begin position="32"/>
        <end position="51"/>
    </location>
</feature>
<dbReference type="EMBL" id="JACHKA010000001">
    <property type="protein sequence ID" value="MBB5987132.1"/>
    <property type="molecule type" value="Genomic_DNA"/>
</dbReference>
<evidence type="ECO:0000313" key="8">
    <source>
        <dbReference type="EMBL" id="MBB5987132.1"/>
    </source>
</evidence>
<evidence type="ECO:0000259" key="3">
    <source>
        <dbReference type="Pfam" id="PF07624"/>
    </source>
</evidence>
<name>A0ABR6NIL6_9SPHN</name>
<feature type="domain" description="DUF1585" evidence="3">
    <location>
        <begin position="707"/>
        <end position="780"/>
    </location>
</feature>
<keyword evidence="2" id="KW-0812">Transmembrane</keyword>
<dbReference type="RefSeq" id="WP_184155433.1">
    <property type="nucleotide sequence ID" value="NZ_JACHKA010000001.1"/>
</dbReference>
<evidence type="ECO:0000259" key="6">
    <source>
        <dbReference type="Pfam" id="PF07631"/>
    </source>
</evidence>
<evidence type="ECO:0000313" key="9">
    <source>
        <dbReference type="Proteomes" id="UP001138540"/>
    </source>
</evidence>
<gene>
    <name evidence="8" type="ORF">HNP60_003106</name>
</gene>
<dbReference type="InterPro" id="IPR011478">
    <property type="entry name" value="DUF1585"/>
</dbReference>
<dbReference type="Pfam" id="PF07637">
    <property type="entry name" value="PSD5"/>
    <property type="match status" value="1"/>
</dbReference>
<dbReference type="Pfam" id="PF07624">
    <property type="entry name" value="PSD2"/>
    <property type="match status" value="1"/>
</dbReference>
<feature type="domain" description="DUF1592" evidence="6">
    <location>
        <begin position="454"/>
        <end position="577"/>
    </location>
</feature>
<dbReference type="Pfam" id="PF07627">
    <property type="entry name" value="PSCyt3"/>
    <property type="match status" value="1"/>
</dbReference>